<evidence type="ECO:0000313" key="1">
    <source>
        <dbReference type="EMBL" id="KJU82122.1"/>
    </source>
</evidence>
<evidence type="ECO:0000313" key="2">
    <source>
        <dbReference type="Proteomes" id="UP000033423"/>
    </source>
</evidence>
<proteinExistence type="predicted"/>
<dbReference type="AlphaFoldDB" id="A0A0F3GJW9"/>
<organism evidence="1 2">
    <name type="scientific">Candidatus Magnetobacterium bavaricum</name>
    <dbReference type="NCBI Taxonomy" id="29290"/>
    <lineage>
        <taxon>Bacteria</taxon>
        <taxon>Pseudomonadati</taxon>
        <taxon>Nitrospirota</taxon>
        <taxon>Thermodesulfovibrionia</taxon>
        <taxon>Thermodesulfovibrionales</taxon>
        <taxon>Candidatus Magnetobacteriaceae</taxon>
        <taxon>Candidatus Magnetobacterium</taxon>
    </lineage>
</organism>
<dbReference type="EMBL" id="LACI01002419">
    <property type="protein sequence ID" value="KJU82122.1"/>
    <property type="molecule type" value="Genomic_DNA"/>
</dbReference>
<accession>A0A0F3GJW9</accession>
<keyword evidence="2" id="KW-1185">Reference proteome</keyword>
<comment type="caution">
    <text evidence="1">The sequence shown here is derived from an EMBL/GenBank/DDBJ whole genome shotgun (WGS) entry which is preliminary data.</text>
</comment>
<dbReference type="Proteomes" id="UP000033423">
    <property type="component" value="Unassembled WGS sequence"/>
</dbReference>
<name>A0A0F3GJW9_9BACT</name>
<sequence>MHVPTVGVPASFVQTSPVRLSATVLSPLSLNLGSGHTMPFFKSPSCPVPAQEMSLPSLS</sequence>
<gene>
    <name evidence="1" type="ORF">MBAV_005686</name>
</gene>
<reference evidence="1 2" key="1">
    <citation type="submission" date="2015-02" db="EMBL/GenBank/DDBJ databases">
        <title>Single-cell genomics of uncultivated deep-branching MTB reveals a conserved set of magnetosome genes.</title>
        <authorList>
            <person name="Kolinko S."/>
            <person name="Richter M."/>
            <person name="Glockner F.O."/>
            <person name="Brachmann A."/>
            <person name="Schuler D."/>
        </authorList>
    </citation>
    <scope>NUCLEOTIDE SEQUENCE [LARGE SCALE GENOMIC DNA]</scope>
    <source>
        <strain evidence="1">TM-1</strain>
    </source>
</reference>
<protein>
    <submittedName>
        <fullName evidence="1">Uncharacterized protein</fullName>
    </submittedName>
</protein>